<gene>
    <name evidence="4" type="ORF">LY90DRAFT_708782</name>
</gene>
<dbReference type="AlphaFoldDB" id="A0A1Y1ZP14"/>
<dbReference type="SMART" id="SM00612">
    <property type="entry name" value="Kelch"/>
    <property type="match status" value="2"/>
</dbReference>
<feature type="compositionally biased region" description="Basic and acidic residues" evidence="3">
    <location>
        <begin position="47"/>
        <end position="60"/>
    </location>
</feature>
<keyword evidence="1" id="KW-0880">Kelch repeat</keyword>
<accession>A0A1Y1ZP14</accession>
<evidence type="ECO:0000313" key="4">
    <source>
        <dbReference type="EMBL" id="ORY11565.1"/>
    </source>
</evidence>
<keyword evidence="2" id="KW-0677">Repeat</keyword>
<comment type="caution">
    <text evidence="4">The sequence shown here is derived from an EMBL/GenBank/DDBJ whole genome shotgun (WGS) entry which is preliminary data.</text>
</comment>
<feature type="compositionally biased region" description="Polar residues" evidence="3">
    <location>
        <begin position="1"/>
        <end position="30"/>
    </location>
</feature>
<dbReference type="Gene3D" id="2.120.10.80">
    <property type="entry name" value="Kelch-type beta propeller"/>
    <property type="match status" value="3"/>
</dbReference>
<keyword evidence="5" id="KW-1185">Reference proteome</keyword>
<dbReference type="PANTHER" id="PTHR46093:SF18">
    <property type="entry name" value="FIBRONECTIN TYPE-III DOMAIN-CONTAINING PROTEIN"/>
    <property type="match status" value="1"/>
</dbReference>
<evidence type="ECO:0000256" key="1">
    <source>
        <dbReference type="ARBA" id="ARBA00022441"/>
    </source>
</evidence>
<feature type="region of interest" description="Disordered" evidence="3">
    <location>
        <begin position="1"/>
        <end position="60"/>
    </location>
</feature>
<dbReference type="InterPro" id="IPR006652">
    <property type="entry name" value="Kelch_1"/>
</dbReference>
<dbReference type="Pfam" id="PF01344">
    <property type="entry name" value="Kelch_1"/>
    <property type="match status" value="1"/>
</dbReference>
<dbReference type="Pfam" id="PF24681">
    <property type="entry name" value="Kelch_KLHDC2_KLHL20_DRC7"/>
    <property type="match status" value="3"/>
</dbReference>
<sequence length="472" mass="51972">MNHVRSYSSDNSAQYEKSNSNSSLTKNANGGSMGSSPIFRATSNSNIEERKSSMGMDKSKSRSLLHSLTNLTTINLSSIPNLTTALPPTPAMHWKKIDASGKAPPRCLRGHTMCMIDEKIYIFGGCDNKVCYNDLYVFDADTSWWMHCGDGPTYYNDLYILDTQTLTWYKPNVGGDIPGARRAHAMWTYNKKIYIFAGGDGSRALNDVYALSISPPSSSFYNNTISSVVAENSPRFRSSTITGVTGDSRSPIIGSLSDRGSVISGGGNSNNNTLTKSMARNTVIGNSSTTTSNNNNNNNTPTLLDYIYTWTHINTTGKSPSPRGYHTSNIVGSKVIVFGGSDGHECFNDIHILDLKTNHWSRIDADQPIPRLSHSSTQVGSYLFIIGGHDGMKYSRDVLLLNLVTMNWETRKVYGKVPSGRGYHTAVLYDSRIYVFGGYDGHHVFNEMYALELSACAYLPQITDFEVAEMVE</sequence>
<evidence type="ECO:0000256" key="3">
    <source>
        <dbReference type="SAM" id="MobiDB-lite"/>
    </source>
</evidence>
<name>A0A1Y1ZP14_9FUNG</name>
<dbReference type="InterPro" id="IPR015915">
    <property type="entry name" value="Kelch-typ_b-propeller"/>
</dbReference>
<dbReference type="SUPFAM" id="SSF117281">
    <property type="entry name" value="Kelch motif"/>
    <property type="match status" value="2"/>
</dbReference>
<dbReference type="Proteomes" id="UP000193920">
    <property type="component" value="Unassembled WGS sequence"/>
</dbReference>
<evidence type="ECO:0000256" key="2">
    <source>
        <dbReference type="ARBA" id="ARBA00022737"/>
    </source>
</evidence>
<dbReference type="STRING" id="1754190.A0A1Y1ZP14"/>
<proteinExistence type="predicted"/>
<protein>
    <submittedName>
        <fullName evidence="4">Galactose oxidase</fullName>
    </submittedName>
</protein>
<dbReference type="PANTHER" id="PTHR46093">
    <property type="entry name" value="ACYL-COA-BINDING DOMAIN-CONTAINING PROTEIN 5"/>
    <property type="match status" value="1"/>
</dbReference>
<dbReference type="EMBL" id="MCOG01000380">
    <property type="protein sequence ID" value="ORY11565.1"/>
    <property type="molecule type" value="Genomic_DNA"/>
</dbReference>
<reference evidence="4 5" key="1">
    <citation type="submission" date="2016-08" db="EMBL/GenBank/DDBJ databases">
        <title>A Parts List for Fungal Cellulosomes Revealed by Comparative Genomics.</title>
        <authorList>
            <consortium name="DOE Joint Genome Institute"/>
            <person name="Haitjema C.H."/>
            <person name="Gilmore S.P."/>
            <person name="Henske J.K."/>
            <person name="Solomon K.V."/>
            <person name="De Groot R."/>
            <person name="Kuo A."/>
            <person name="Mondo S.J."/>
            <person name="Salamov A.A."/>
            <person name="Labutti K."/>
            <person name="Zhao Z."/>
            <person name="Chiniquy J."/>
            <person name="Barry K."/>
            <person name="Brewer H.M."/>
            <person name="Purvine S.O."/>
            <person name="Wright A.T."/>
            <person name="Boxma B."/>
            <person name="Van Alen T."/>
            <person name="Hackstein J.H."/>
            <person name="Baker S.E."/>
            <person name="Grigoriev I.V."/>
            <person name="O'Malley M.A."/>
        </authorList>
    </citation>
    <scope>NUCLEOTIDE SEQUENCE [LARGE SCALE GENOMIC DNA]</scope>
    <source>
        <strain evidence="4 5">G1</strain>
    </source>
</reference>
<organism evidence="4 5">
    <name type="scientific">Neocallimastix californiae</name>
    <dbReference type="NCBI Taxonomy" id="1754190"/>
    <lineage>
        <taxon>Eukaryota</taxon>
        <taxon>Fungi</taxon>
        <taxon>Fungi incertae sedis</taxon>
        <taxon>Chytridiomycota</taxon>
        <taxon>Chytridiomycota incertae sedis</taxon>
        <taxon>Neocallimastigomycetes</taxon>
        <taxon>Neocallimastigales</taxon>
        <taxon>Neocallimastigaceae</taxon>
        <taxon>Neocallimastix</taxon>
    </lineage>
</organism>
<dbReference type="OrthoDB" id="10251809at2759"/>
<evidence type="ECO:0000313" key="5">
    <source>
        <dbReference type="Proteomes" id="UP000193920"/>
    </source>
</evidence>